<dbReference type="EMBL" id="JXJQ01000005">
    <property type="protein sequence ID" value="KJY62588.1"/>
    <property type="molecule type" value="Genomic_DNA"/>
</dbReference>
<keyword evidence="2" id="KW-0235">DNA replication</keyword>
<dbReference type="STRING" id="1218492.JG30_03770"/>
<dbReference type="Proteomes" id="UP000033558">
    <property type="component" value="Unassembled WGS sequence"/>
</dbReference>
<protein>
    <submittedName>
        <fullName evidence="7">Initiation-control protein YabA</fullName>
    </submittedName>
</protein>
<accession>A0A0F4LW48</accession>
<dbReference type="Pfam" id="PF06156">
    <property type="entry name" value="YabA"/>
    <property type="match status" value="1"/>
</dbReference>
<dbReference type="GO" id="GO:0046872">
    <property type="term" value="F:metal ion binding"/>
    <property type="evidence" value="ECO:0007669"/>
    <property type="project" value="UniProtKB-KW"/>
</dbReference>
<evidence type="ECO:0000313" key="7">
    <source>
        <dbReference type="EMBL" id="KJY62588.1"/>
    </source>
</evidence>
<evidence type="ECO:0000313" key="8">
    <source>
        <dbReference type="Proteomes" id="UP000033558"/>
    </source>
</evidence>
<dbReference type="PATRIC" id="fig|1218492.5.peg.499"/>
<proteinExistence type="predicted"/>
<sequence>MAQEDYYARFEALQQGAQNLTQELTAMKADIAQIIEENAKLKIENEHLRHHLAALNEKNTSDLPESRRTLEKLYQEGFHVCTVMYGAHRESQEECAFCLDVIYGDRKNK</sequence>
<name>A0A0F4LW48_9LACO</name>
<organism evidence="7 8">
    <name type="scientific">Bombilactobacillus mellifer</name>
    <dbReference type="NCBI Taxonomy" id="1218492"/>
    <lineage>
        <taxon>Bacteria</taxon>
        <taxon>Bacillati</taxon>
        <taxon>Bacillota</taxon>
        <taxon>Bacilli</taxon>
        <taxon>Lactobacillales</taxon>
        <taxon>Lactobacillaceae</taxon>
        <taxon>Bombilactobacillus</taxon>
    </lineage>
</organism>
<reference evidence="7 8" key="1">
    <citation type="submission" date="2015-01" db="EMBL/GenBank/DDBJ databases">
        <title>Comparative genomics of the lactic acid bacteria isolated from the honey bee gut.</title>
        <authorList>
            <person name="Ellegaard K.M."/>
            <person name="Tamarit D."/>
            <person name="Javelind E."/>
            <person name="Olofsson T."/>
            <person name="Andersson S.G."/>
            <person name="Vasquez A."/>
        </authorList>
    </citation>
    <scope>NUCLEOTIDE SEQUENCE [LARGE SCALE GENOMIC DNA]</scope>
    <source>
        <strain evidence="7 8">Bin4</strain>
    </source>
</reference>
<dbReference type="GO" id="GO:0008156">
    <property type="term" value="P:negative regulation of DNA replication"/>
    <property type="evidence" value="ECO:0007669"/>
    <property type="project" value="UniProtKB-KW"/>
</dbReference>
<dbReference type="InterPro" id="IPR010377">
    <property type="entry name" value="YabA"/>
</dbReference>
<dbReference type="AlphaFoldDB" id="A0A0F4LW48"/>
<dbReference type="GO" id="GO:0006260">
    <property type="term" value="P:DNA replication"/>
    <property type="evidence" value="ECO:0007669"/>
    <property type="project" value="UniProtKB-KW"/>
</dbReference>
<comment type="caution">
    <text evidence="7">The sequence shown here is derived from an EMBL/GenBank/DDBJ whole genome shotgun (WGS) entry which is preliminary data.</text>
</comment>
<keyword evidence="6" id="KW-0175">Coiled coil</keyword>
<evidence type="ECO:0000256" key="1">
    <source>
        <dbReference type="ARBA" id="ARBA00022490"/>
    </source>
</evidence>
<evidence type="ECO:0000256" key="4">
    <source>
        <dbReference type="ARBA" id="ARBA00022833"/>
    </source>
</evidence>
<keyword evidence="5" id="KW-0236">DNA replication inhibitor</keyword>
<gene>
    <name evidence="7" type="ORF">JG30_03770</name>
</gene>
<feature type="coiled-coil region" evidence="6">
    <location>
        <begin position="10"/>
        <end position="58"/>
    </location>
</feature>
<keyword evidence="1" id="KW-0963">Cytoplasm</keyword>
<keyword evidence="4" id="KW-0862">Zinc</keyword>
<keyword evidence="3" id="KW-0479">Metal-binding</keyword>
<evidence type="ECO:0000256" key="2">
    <source>
        <dbReference type="ARBA" id="ARBA00022705"/>
    </source>
</evidence>
<dbReference type="HOGENOM" id="CLU_157169_0_1_9"/>
<keyword evidence="8" id="KW-1185">Reference proteome</keyword>
<dbReference type="PIRSF" id="PIRSF021439">
    <property type="entry name" value="DUF972"/>
    <property type="match status" value="1"/>
</dbReference>
<evidence type="ECO:0000256" key="6">
    <source>
        <dbReference type="SAM" id="Coils"/>
    </source>
</evidence>
<evidence type="ECO:0000256" key="5">
    <source>
        <dbReference type="ARBA" id="ARBA00022880"/>
    </source>
</evidence>
<dbReference type="OrthoDB" id="2112130at2"/>
<evidence type="ECO:0000256" key="3">
    <source>
        <dbReference type="ARBA" id="ARBA00022723"/>
    </source>
</evidence>
<dbReference type="RefSeq" id="WP_046315722.1">
    <property type="nucleotide sequence ID" value="NZ_JAMBJK010000003.1"/>
</dbReference>